<dbReference type="Proteomes" id="UP001198630">
    <property type="component" value="Unassembled WGS sequence"/>
</dbReference>
<feature type="domain" description="Dicarboxylate carrier MatC N-terminal" evidence="3">
    <location>
        <begin position="3"/>
        <end position="150"/>
    </location>
</feature>
<evidence type="ECO:0000259" key="3">
    <source>
        <dbReference type="Pfam" id="PF07158"/>
    </source>
</evidence>
<feature type="transmembrane region" description="Helical" evidence="2">
    <location>
        <begin position="97"/>
        <end position="121"/>
    </location>
</feature>
<keyword evidence="2" id="KW-1133">Transmembrane helix</keyword>
<feature type="transmembrane region" description="Helical" evidence="2">
    <location>
        <begin position="133"/>
        <end position="152"/>
    </location>
</feature>
<evidence type="ECO:0000256" key="2">
    <source>
        <dbReference type="SAM" id="Phobius"/>
    </source>
</evidence>
<feature type="transmembrane region" description="Helical" evidence="2">
    <location>
        <begin position="351"/>
        <end position="378"/>
    </location>
</feature>
<keyword evidence="2" id="KW-0472">Membrane</keyword>
<feature type="region of interest" description="Disordered" evidence="1">
    <location>
        <begin position="210"/>
        <end position="238"/>
    </location>
</feature>
<evidence type="ECO:0000313" key="5">
    <source>
        <dbReference type="Proteomes" id="UP001198630"/>
    </source>
</evidence>
<dbReference type="InterPro" id="IPR009827">
    <property type="entry name" value="MatC_N"/>
</dbReference>
<evidence type="ECO:0000256" key="1">
    <source>
        <dbReference type="SAM" id="MobiDB-lite"/>
    </source>
</evidence>
<dbReference type="Pfam" id="PF07158">
    <property type="entry name" value="MatC_N"/>
    <property type="match status" value="1"/>
</dbReference>
<accession>A0AAW4XES7</accession>
<reference evidence="4" key="1">
    <citation type="submission" date="2021-11" db="EMBL/GenBank/DDBJ databases">
        <title>Development of a sustainable strategy for remediation of hydrocarbon-contaminated territories based on the waste exchange concept.</title>
        <authorList>
            <person name="Elkin A."/>
        </authorList>
    </citation>
    <scope>NUCLEOTIDE SEQUENCE</scope>
    <source>
        <strain evidence="4">IEGM 757</strain>
    </source>
</reference>
<feature type="transmembrane region" description="Helical" evidence="2">
    <location>
        <begin position="6"/>
        <end position="37"/>
    </location>
</feature>
<feature type="transmembrane region" description="Helical" evidence="2">
    <location>
        <begin position="49"/>
        <end position="69"/>
    </location>
</feature>
<keyword evidence="2" id="KW-0812">Transmembrane</keyword>
<feature type="transmembrane region" description="Helical" evidence="2">
    <location>
        <begin position="309"/>
        <end position="330"/>
    </location>
</feature>
<evidence type="ECO:0000313" key="4">
    <source>
        <dbReference type="EMBL" id="MCD2111547.1"/>
    </source>
</evidence>
<feature type="transmembrane region" description="Helical" evidence="2">
    <location>
        <begin position="172"/>
        <end position="199"/>
    </location>
</feature>
<proteinExistence type="predicted"/>
<feature type="transmembrane region" description="Helical" evidence="2">
    <location>
        <begin position="270"/>
        <end position="297"/>
    </location>
</feature>
<dbReference type="EMBL" id="JAJNCO010000005">
    <property type="protein sequence ID" value="MCD2111547.1"/>
    <property type="molecule type" value="Genomic_DNA"/>
</dbReference>
<organism evidence="4 5">
    <name type="scientific">Rhodococcus rhodochrous</name>
    <dbReference type="NCBI Taxonomy" id="1829"/>
    <lineage>
        <taxon>Bacteria</taxon>
        <taxon>Bacillati</taxon>
        <taxon>Actinomycetota</taxon>
        <taxon>Actinomycetes</taxon>
        <taxon>Mycobacteriales</taxon>
        <taxon>Nocardiaceae</taxon>
        <taxon>Rhodococcus</taxon>
    </lineage>
</organism>
<protein>
    <submittedName>
        <fullName evidence="4">C4-dicarboxylate ABC transporter</fullName>
    </submittedName>
</protein>
<dbReference type="AlphaFoldDB" id="A0AAW4XES7"/>
<gene>
    <name evidence="4" type="ORF">LQ384_10610</name>
</gene>
<feature type="transmembrane region" description="Helical" evidence="2">
    <location>
        <begin position="384"/>
        <end position="406"/>
    </location>
</feature>
<comment type="caution">
    <text evidence="4">The sequence shown here is derived from an EMBL/GenBank/DDBJ whole genome shotgun (WGS) entry which is preliminary data.</text>
</comment>
<name>A0AAW4XES7_RHORH</name>
<feature type="transmembrane region" description="Helical" evidence="2">
    <location>
        <begin position="434"/>
        <end position="456"/>
    </location>
</feature>
<sequence>MTSIEILPLIALVAMFVIASIFPINIGILGFIGAFLVGAFALGYDDKEILAAFPSSIVLTIIGVTYFFGMAKRNGTIDLLVNACIRAVGGRTAIVPWVFFFSASVLTALGTFSPAAVALISPASMSFAARTRMSPLVMGIMTINGAHAGAFSPISVSGVLVTDIVESSGLHIAPWTLFFSSYGINVLLSVLTVVGYSVLARVRGLEYTATGTDDSSGPTLRRADSISAGPDVAPAGGSGTRAGTQLLTREVAPAVAPVTAPITMVQKLTLGLIATVLILVLVFHLPISFVAIAAGAILAFTDLSKQNEAIAGISWTTVLLVAGMITYISILEEMGTIDNLAEMAITLGAPLLVAAVLCYVIGVTSAFASSTALLAAVIPLALPLLQMGALPVVGVVAALAISATVVDVSPFSTNGALVLANSQRIDRSKFYRQLLINAGIVVAVAPLLCWIILVLVPTLV</sequence>
<dbReference type="RefSeq" id="WP_230790192.1">
    <property type="nucleotide sequence ID" value="NZ_JAJNCO010000005.1"/>
</dbReference>